<organism evidence="1 2">
    <name type="scientific">Xenopus laevis</name>
    <name type="common">African clawed frog</name>
    <dbReference type="NCBI Taxonomy" id="8355"/>
    <lineage>
        <taxon>Eukaryota</taxon>
        <taxon>Metazoa</taxon>
        <taxon>Chordata</taxon>
        <taxon>Craniata</taxon>
        <taxon>Vertebrata</taxon>
        <taxon>Euteleostomi</taxon>
        <taxon>Amphibia</taxon>
        <taxon>Batrachia</taxon>
        <taxon>Anura</taxon>
        <taxon>Pipoidea</taxon>
        <taxon>Pipidae</taxon>
        <taxon>Xenopodinae</taxon>
        <taxon>Xenopus</taxon>
        <taxon>Xenopus</taxon>
    </lineage>
</organism>
<accession>A0A974I5L7</accession>
<dbReference type="AlphaFoldDB" id="A0A974I5L7"/>
<sequence length="119" mass="13854">MYQFRTVYTVGDPPPRVALEVLLKVFNLGLEPQLLNAAKLLIPLHWKTTYVPTIKDWFNKITEICRFEEMSSHTPDQFTKFSTTWIRWFLFKETDLPFMSCGPDTTPLHPPLSFSPPPP</sequence>
<protein>
    <submittedName>
        <fullName evidence="1">Uncharacterized protein</fullName>
    </submittedName>
</protein>
<evidence type="ECO:0000313" key="2">
    <source>
        <dbReference type="Proteomes" id="UP000694892"/>
    </source>
</evidence>
<proteinExistence type="predicted"/>
<name>A0A974I5L7_XENLA</name>
<evidence type="ECO:0000313" key="1">
    <source>
        <dbReference type="EMBL" id="OCU02094.1"/>
    </source>
</evidence>
<gene>
    <name evidence="1" type="ORF">XELAEV_18007853mg</name>
</gene>
<dbReference type="EMBL" id="CM004466">
    <property type="protein sequence ID" value="OCU02094.1"/>
    <property type="molecule type" value="Genomic_DNA"/>
</dbReference>
<reference evidence="2" key="1">
    <citation type="journal article" date="2016" name="Nature">
        <title>Genome evolution in the allotetraploid frog Xenopus laevis.</title>
        <authorList>
            <person name="Session A.M."/>
            <person name="Uno Y."/>
            <person name="Kwon T."/>
            <person name="Chapman J.A."/>
            <person name="Toyoda A."/>
            <person name="Takahashi S."/>
            <person name="Fukui A."/>
            <person name="Hikosaka A."/>
            <person name="Suzuki A."/>
            <person name="Kondo M."/>
            <person name="van Heeringen S.J."/>
            <person name="Quigley I."/>
            <person name="Heinz S."/>
            <person name="Ogino H."/>
            <person name="Ochi H."/>
            <person name="Hellsten U."/>
            <person name="Lyons J.B."/>
            <person name="Simakov O."/>
            <person name="Putnam N."/>
            <person name="Stites J."/>
            <person name="Kuroki Y."/>
            <person name="Tanaka T."/>
            <person name="Michiue T."/>
            <person name="Watanabe M."/>
            <person name="Bogdanovic O."/>
            <person name="Lister R."/>
            <person name="Georgiou G."/>
            <person name="Paranjpe S.S."/>
            <person name="van Kruijsbergen I."/>
            <person name="Shu S."/>
            <person name="Carlson J."/>
            <person name="Kinoshita T."/>
            <person name="Ohta Y."/>
            <person name="Mawaribuchi S."/>
            <person name="Jenkins J."/>
            <person name="Grimwood J."/>
            <person name="Schmutz J."/>
            <person name="Mitros T."/>
            <person name="Mozaffari S.V."/>
            <person name="Suzuki Y."/>
            <person name="Haramoto Y."/>
            <person name="Yamamoto T.S."/>
            <person name="Takagi C."/>
            <person name="Heald R."/>
            <person name="Miller K."/>
            <person name="Haudenschild C."/>
            <person name="Kitzman J."/>
            <person name="Nakayama T."/>
            <person name="Izutsu Y."/>
            <person name="Robert J."/>
            <person name="Fortriede J."/>
            <person name="Burns K."/>
            <person name="Lotay V."/>
            <person name="Karimi K."/>
            <person name="Yasuoka Y."/>
            <person name="Dichmann D.S."/>
            <person name="Flajnik M.F."/>
            <person name="Houston D.W."/>
            <person name="Shendure J."/>
            <person name="DuPasquier L."/>
            <person name="Vize P.D."/>
            <person name="Zorn A.M."/>
            <person name="Ito M."/>
            <person name="Marcotte E.M."/>
            <person name="Wallingford J.B."/>
            <person name="Ito Y."/>
            <person name="Asashima M."/>
            <person name="Ueno N."/>
            <person name="Matsuda Y."/>
            <person name="Veenstra G.J."/>
            <person name="Fujiyama A."/>
            <person name="Harland R.M."/>
            <person name="Taira M."/>
            <person name="Rokhsar D.S."/>
        </authorList>
    </citation>
    <scope>NUCLEOTIDE SEQUENCE [LARGE SCALE GENOMIC DNA]</scope>
    <source>
        <strain evidence="2">J</strain>
    </source>
</reference>
<dbReference type="Proteomes" id="UP000694892">
    <property type="component" value="Chromosome 1L"/>
</dbReference>